<dbReference type="RefSeq" id="WP_169420921.1">
    <property type="nucleotide sequence ID" value="NZ_JABBFX010000002.1"/>
</dbReference>
<feature type="signal peptide" evidence="2">
    <location>
        <begin position="1"/>
        <end position="21"/>
    </location>
</feature>
<proteinExistence type="predicted"/>
<protein>
    <recommendedName>
        <fullName evidence="5">Lipoprotein</fullName>
    </recommendedName>
</protein>
<comment type="caution">
    <text evidence="3">The sequence shown here is derived from an EMBL/GenBank/DDBJ whole genome shotgun (WGS) entry which is preliminary data.</text>
</comment>
<keyword evidence="4" id="KW-1185">Reference proteome</keyword>
<feature type="region of interest" description="Disordered" evidence="1">
    <location>
        <begin position="30"/>
        <end position="59"/>
    </location>
</feature>
<gene>
    <name evidence="3" type="ORF">HHL11_23180</name>
</gene>
<reference evidence="3 4" key="1">
    <citation type="submission" date="2020-04" db="EMBL/GenBank/DDBJ databases">
        <title>Ramlibacter sp. G-1-2-2 isolated from soil.</title>
        <authorList>
            <person name="Dahal R.H."/>
        </authorList>
    </citation>
    <scope>NUCLEOTIDE SEQUENCE [LARGE SCALE GENOMIC DNA]</scope>
    <source>
        <strain evidence="3 4">G-1-2-2</strain>
    </source>
</reference>
<keyword evidence="2" id="KW-0732">Signal</keyword>
<accession>A0A848HG97</accession>
<organism evidence="3 4">
    <name type="scientific">Ramlibacter agri</name>
    <dbReference type="NCBI Taxonomy" id="2728837"/>
    <lineage>
        <taxon>Bacteria</taxon>
        <taxon>Pseudomonadati</taxon>
        <taxon>Pseudomonadota</taxon>
        <taxon>Betaproteobacteria</taxon>
        <taxon>Burkholderiales</taxon>
        <taxon>Comamonadaceae</taxon>
        <taxon>Ramlibacter</taxon>
    </lineage>
</organism>
<dbReference type="Proteomes" id="UP000541185">
    <property type="component" value="Unassembled WGS sequence"/>
</dbReference>
<dbReference type="PROSITE" id="PS51257">
    <property type="entry name" value="PROKAR_LIPOPROTEIN"/>
    <property type="match status" value="1"/>
</dbReference>
<name>A0A848HG97_9BURK</name>
<feature type="chain" id="PRO_5032792031" description="Lipoprotein" evidence="2">
    <location>
        <begin position="22"/>
        <end position="342"/>
    </location>
</feature>
<evidence type="ECO:0008006" key="5">
    <source>
        <dbReference type="Google" id="ProtNLM"/>
    </source>
</evidence>
<evidence type="ECO:0000256" key="1">
    <source>
        <dbReference type="SAM" id="MobiDB-lite"/>
    </source>
</evidence>
<feature type="compositionally biased region" description="Low complexity" evidence="1">
    <location>
        <begin position="40"/>
        <end position="55"/>
    </location>
</feature>
<evidence type="ECO:0000256" key="2">
    <source>
        <dbReference type="SAM" id="SignalP"/>
    </source>
</evidence>
<dbReference type="SUPFAM" id="SSF63825">
    <property type="entry name" value="YWTD domain"/>
    <property type="match status" value="1"/>
</dbReference>
<evidence type="ECO:0000313" key="3">
    <source>
        <dbReference type="EMBL" id="NML46668.1"/>
    </source>
</evidence>
<dbReference type="AlphaFoldDB" id="A0A848HG97"/>
<feature type="compositionally biased region" description="Gly residues" evidence="1">
    <location>
        <begin position="30"/>
        <end position="39"/>
    </location>
</feature>
<sequence>MKAWMRCVQAALLCAGLGLLASCGGGGGGGSTDAGGGGSTTSTGGETPVPSGGSSADTHQLFVSDRNHSKIAMLASANPPAGTTLATQGMLDVPGMVDTLAYDSGRNVLYAVTFTSVTSSSVVVYADASKLANGATPSRTITLPADVLLPQGVVVDAAHDTVYVAVSRQYDRQVLVYANASTASGAAPVARTMTFSGAINSFDIDFQRNLMYVVSSGYGVLVFKDVNTANGTITPSGSLLAGVMTSAVTIDAQRDRLYAADVFAGVHIVGGASLASPTNAGTIAIPYARVIAVDSANDRLYVGAYETAYLLQSASTLSASSSAPAAAVNAGTGSSIGGFAFR</sequence>
<dbReference type="EMBL" id="JABBFX010000002">
    <property type="protein sequence ID" value="NML46668.1"/>
    <property type="molecule type" value="Genomic_DNA"/>
</dbReference>
<evidence type="ECO:0000313" key="4">
    <source>
        <dbReference type="Proteomes" id="UP000541185"/>
    </source>
</evidence>